<sequence>MRRKGGLVLGTLLILAAVLLAACSPKTAVPDQQESGSASDAAAKGEAVLKLSWEEIEAAAKGSQVNLFMWGGDDGINRYIDEWVAPRVKEQYGITLKRYPMDASEFINKLLSEKQSRKQAGSMDIIWINGENFRNAKENGLLLGPIAPLLPNVQRYMDPERHDLKYDFGYPTEGYEVPWGRVQFVFAYDSAKVSNPPRTLEQLVEWVKKHPGKFTYPAPPDFTGSAFIRHVLFETAGGVEPFLKPFDEQTMESYGQAVWDVLNEMAPYLWRQGKSYPQSLAQLDQLYQNGEVWMTMGYDEARPSLRIAEGQFPPTTRTFVLEGGTLANSHYLAVPFNAPNPHGALTVINFLLSPEAQKKKMEQTYWGENMSLDLERLSPADQEWVRRLDRGVATLPEDVLAKHRLPEIDGRYVEWLERKWLEKVGK</sequence>
<name>A0A1Y3PP10_9BACI</name>
<dbReference type="AlphaFoldDB" id="A0A1Y3PP10"/>
<feature type="chain" id="PRO_5039309031" evidence="1">
    <location>
        <begin position="22"/>
        <end position="426"/>
    </location>
</feature>
<dbReference type="PROSITE" id="PS51257">
    <property type="entry name" value="PROKAR_LIPOPROTEIN"/>
    <property type="match status" value="1"/>
</dbReference>
<organism evidence="2 3">
    <name type="scientific">Bacillus thermozeamaize</name>
    <dbReference type="NCBI Taxonomy" id="230954"/>
    <lineage>
        <taxon>Bacteria</taxon>
        <taxon>Bacillati</taxon>
        <taxon>Bacillota</taxon>
        <taxon>Bacilli</taxon>
        <taxon>Bacillales</taxon>
        <taxon>Bacillaceae</taxon>
        <taxon>Bacillus</taxon>
    </lineage>
</organism>
<reference evidence="3" key="1">
    <citation type="submission" date="2016-06" db="EMBL/GenBank/DDBJ databases">
        <authorList>
            <person name="Nascimento L."/>
            <person name="Pereira R.V."/>
            <person name="Martins L.F."/>
            <person name="Quaggio R.B."/>
            <person name="Silva A.M."/>
            <person name="Setubal J.C."/>
        </authorList>
    </citation>
    <scope>NUCLEOTIDE SEQUENCE [LARGE SCALE GENOMIC DNA]</scope>
</reference>
<dbReference type="Gene3D" id="3.40.190.10">
    <property type="entry name" value="Periplasmic binding protein-like II"/>
    <property type="match status" value="2"/>
</dbReference>
<dbReference type="InterPro" id="IPR006059">
    <property type="entry name" value="SBP"/>
</dbReference>
<protein>
    <submittedName>
        <fullName evidence="2">ABC transporter substrate-binding protein</fullName>
    </submittedName>
</protein>
<accession>A0A1Y3PP10</accession>
<dbReference type="Pfam" id="PF13416">
    <property type="entry name" value="SBP_bac_8"/>
    <property type="match status" value="1"/>
</dbReference>
<dbReference type="SUPFAM" id="SSF53850">
    <property type="entry name" value="Periplasmic binding protein-like II"/>
    <property type="match status" value="1"/>
</dbReference>
<dbReference type="Proteomes" id="UP000196475">
    <property type="component" value="Unassembled WGS sequence"/>
</dbReference>
<evidence type="ECO:0000313" key="3">
    <source>
        <dbReference type="Proteomes" id="UP000196475"/>
    </source>
</evidence>
<dbReference type="EMBL" id="LZRT01000094">
    <property type="protein sequence ID" value="OUM86049.1"/>
    <property type="molecule type" value="Genomic_DNA"/>
</dbReference>
<evidence type="ECO:0000313" key="2">
    <source>
        <dbReference type="EMBL" id="OUM86049.1"/>
    </source>
</evidence>
<proteinExistence type="predicted"/>
<dbReference type="PANTHER" id="PTHR42779">
    <property type="entry name" value="PROTEIN YNJB"/>
    <property type="match status" value="1"/>
</dbReference>
<dbReference type="PANTHER" id="PTHR42779:SF1">
    <property type="entry name" value="PROTEIN YNJB"/>
    <property type="match status" value="1"/>
</dbReference>
<keyword evidence="1" id="KW-0732">Signal</keyword>
<dbReference type="InterPro" id="IPR027020">
    <property type="entry name" value="YnjB"/>
</dbReference>
<evidence type="ECO:0000256" key="1">
    <source>
        <dbReference type="SAM" id="SignalP"/>
    </source>
</evidence>
<feature type="signal peptide" evidence="1">
    <location>
        <begin position="1"/>
        <end position="21"/>
    </location>
</feature>
<gene>
    <name evidence="2" type="ORF">BAA01_01490</name>
</gene>
<dbReference type="NCBIfam" id="NF008633">
    <property type="entry name" value="PRK11622.1"/>
    <property type="match status" value="1"/>
</dbReference>
<comment type="caution">
    <text evidence="2">The sequence shown here is derived from an EMBL/GenBank/DDBJ whole genome shotgun (WGS) entry which is preliminary data.</text>
</comment>
<dbReference type="PIRSF" id="PIRSF029172">
    <property type="entry name" value="UCP029172_ABC_sbc_YnjB"/>
    <property type="match status" value="1"/>
</dbReference>